<dbReference type="Pfam" id="PF17820">
    <property type="entry name" value="PDZ_6"/>
    <property type="match status" value="1"/>
</dbReference>
<feature type="compositionally biased region" description="Polar residues" evidence="15">
    <location>
        <begin position="1823"/>
        <end position="1841"/>
    </location>
</feature>
<dbReference type="InterPro" id="IPR050236">
    <property type="entry name" value="Ser_Thr_kinase_AGC"/>
</dbReference>
<keyword evidence="11" id="KW-0067">ATP-binding</keyword>
<dbReference type="OrthoDB" id="10070999at2759"/>
<gene>
    <name evidence="20" type="primary">LOC108703406</name>
</gene>
<evidence type="ECO:0000256" key="10">
    <source>
        <dbReference type="ARBA" id="ARBA00022777"/>
    </source>
</evidence>
<dbReference type="Gene3D" id="1.10.510.10">
    <property type="entry name" value="Transferase(Phosphotransferase) domain 1"/>
    <property type="match status" value="1"/>
</dbReference>
<dbReference type="Proteomes" id="UP000186698">
    <property type="component" value="Chromosome 3S"/>
</dbReference>
<dbReference type="Gene3D" id="2.30.42.10">
    <property type="match status" value="1"/>
</dbReference>
<organism evidence="19 20">
    <name type="scientific">Xenopus laevis</name>
    <name type="common">African clawed frog</name>
    <dbReference type="NCBI Taxonomy" id="8355"/>
    <lineage>
        <taxon>Eukaryota</taxon>
        <taxon>Metazoa</taxon>
        <taxon>Chordata</taxon>
        <taxon>Craniata</taxon>
        <taxon>Vertebrata</taxon>
        <taxon>Euteleostomi</taxon>
        <taxon>Amphibia</taxon>
        <taxon>Batrachia</taxon>
        <taxon>Anura</taxon>
        <taxon>Pipoidea</taxon>
        <taxon>Pipidae</taxon>
        <taxon>Xenopodinae</taxon>
        <taxon>Xenopus</taxon>
        <taxon>Xenopus</taxon>
    </lineage>
</organism>
<keyword evidence="9" id="KW-0547">Nucleotide-binding</keyword>
<evidence type="ECO:0000256" key="12">
    <source>
        <dbReference type="ARBA" id="ARBA00022842"/>
    </source>
</evidence>
<dbReference type="SUPFAM" id="SSF140482">
    <property type="entry name" value="MAST3 pre-PK domain-like"/>
    <property type="match status" value="1"/>
</dbReference>
<evidence type="ECO:0000256" key="8">
    <source>
        <dbReference type="ARBA" id="ARBA00022679"/>
    </source>
</evidence>
<feature type="compositionally biased region" description="Low complexity" evidence="15">
    <location>
        <begin position="891"/>
        <end position="917"/>
    </location>
</feature>
<feature type="compositionally biased region" description="Basic and acidic residues" evidence="15">
    <location>
        <begin position="827"/>
        <end position="840"/>
    </location>
</feature>
<dbReference type="SMART" id="SM00220">
    <property type="entry name" value="S_TKc"/>
    <property type="match status" value="1"/>
</dbReference>
<dbReference type="GeneID" id="108703406"/>
<dbReference type="InterPro" id="IPR041489">
    <property type="entry name" value="PDZ_6"/>
</dbReference>
<keyword evidence="10" id="KW-0418">Kinase</keyword>
<dbReference type="SMART" id="SM00228">
    <property type="entry name" value="PDZ"/>
    <property type="match status" value="1"/>
</dbReference>
<dbReference type="RefSeq" id="XP_041444838.1">
    <property type="nucleotide sequence ID" value="XM_041588904.1"/>
</dbReference>
<name>A0A8J1MU09_XENLA</name>
<dbReference type="PROSITE" id="PS50106">
    <property type="entry name" value="PDZ"/>
    <property type="match status" value="1"/>
</dbReference>
<dbReference type="Gene3D" id="3.30.200.20">
    <property type="entry name" value="Phosphorylase Kinase, domain 1"/>
    <property type="match status" value="1"/>
</dbReference>
<evidence type="ECO:0000256" key="13">
    <source>
        <dbReference type="ARBA" id="ARBA00047899"/>
    </source>
</evidence>
<dbReference type="GO" id="GO:0005524">
    <property type="term" value="F:ATP binding"/>
    <property type="evidence" value="ECO:0007669"/>
    <property type="project" value="UniProtKB-KW"/>
</dbReference>
<accession>A0A8J1MU09</accession>
<feature type="compositionally biased region" description="Low complexity" evidence="15">
    <location>
        <begin position="103"/>
        <end position="112"/>
    </location>
</feature>
<keyword evidence="5" id="KW-0963">Cytoplasm</keyword>
<dbReference type="InterPro" id="IPR000719">
    <property type="entry name" value="Prot_kinase_dom"/>
</dbReference>
<dbReference type="Pfam" id="PF08926">
    <property type="entry name" value="DUF1908"/>
    <property type="match status" value="1"/>
</dbReference>
<proteinExistence type="inferred from homology"/>
<feature type="compositionally biased region" description="Basic and acidic residues" evidence="15">
    <location>
        <begin position="1043"/>
        <end position="1052"/>
    </location>
</feature>
<dbReference type="GO" id="GO:0035556">
    <property type="term" value="P:intracellular signal transduction"/>
    <property type="evidence" value="ECO:0000318"/>
    <property type="project" value="GO_Central"/>
</dbReference>
<dbReference type="GO" id="GO:0015630">
    <property type="term" value="C:microtubule cytoskeleton"/>
    <property type="evidence" value="ECO:0000318"/>
    <property type="project" value="GO_Central"/>
</dbReference>
<dbReference type="CDD" id="cd05609">
    <property type="entry name" value="STKc_MAST"/>
    <property type="match status" value="1"/>
</dbReference>
<evidence type="ECO:0000256" key="4">
    <source>
        <dbReference type="ARBA" id="ARBA00012513"/>
    </source>
</evidence>
<evidence type="ECO:0000256" key="14">
    <source>
        <dbReference type="ARBA" id="ARBA00048679"/>
    </source>
</evidence>
<feature type="region of interest" description="Disordered" evidence="15">
    <location>
        <begin position="1176"/>
        <end position="1292"/>
    </location>
</feature>
<feature type="compositionally biased region" description="Low complexity" evidence="15">
    <location>
        <begin position="149"/>
        <end position="167"/>
    </location>
</feature>
<dbReference type="SUPFAM" id="SSF56112">
    <property type="entry name" value="Protein kinase-like (PK-like)"/>
    <property type="match status" value="1"/>
</dbReference>
<dbReference type="Pfam" id="PF00069">
    <property type="entry name" value="Pkinase"/>
    <property type="match status" value="1"/>
</dbReference>
<keyword evidence="6" id="KW-0723">Serine/threonine-protein kinase</keyword>
<dbReference type="CDD" id="cd23073">
    <property type="entry name" value="PDZ_MAST1"/>
    <property type="match status" value="1"/>
</dbReference>
<feature type="compositionally biased region" description="Low complexity" evidence="15">
    <location>
        <begin position="1064"/>
        <end position="1093"/>
    </location>
</feature>
<keyword evidence="19" id="KW-1185">Reference proteome</keyword>
<feature type="region of interest" description="Disordered" evidence="15">
    <location>
        <begin position="339"/>
        <end position="370"/>
    </location>
</feature>
<feature type="compositionally biased region" description="Pro residues" evidence="15">
    <location>
        <begin position="1217"/>
        <end position="1226"/>
    </location>
</feature>
<dbReference type="CTD" id="108703406"/>
<evidence type="ECO:0000259" key="16">
    <source>
        <dbReference type="PROSITE" id="PS50011"/>
    </source>
</evidence>
<reference evidence="20" key="2">
    <citation type="submission" date="2025-08" db="UniProtKB">
        <authorList>
            <consortium name="RefSeq"/>
        </authorList>
    </citation>
    <scope>IDENTIFICATION</scope>
    <source>
        <strain evidence="20">J_2021</strain>
        <tissue evidence="20">Erythrocytes</tissue>
    </source>
</reference>
<feature type="compositionally biased region" description="Low complexity" evidence="15">
    <location>
        <begin position="1136"/>
        <end position="1145"/>
    </location>
</feature>
<dbReference type="GO" id="GO:0005737">
    <property type="term" value="C:cytoplasm"/>
    <property type="evidence" value="ECO:0007669"/>
    <property type="project" value="UniProtKB-SubCell"/>
</dbReference>
<evidence type="ECO:0000256" key="11">
    <source>
        <dbReference type="ARBA" id="ARBA00022840"/>
    </source>
</evidence>
<dbReference type="GO" id="GO:0007420">
    <property type="term" value="P:brain development"/>
    <property type="evidence" value="ECO:0000318"/>
    <property type="project" value="GO_Central"/>
</dbReference>
<feature type="compositionally biased region" description="Polar residues" evidence="15">
    <location>
        <begin position="1642"/>
        <end position="1651"/>
    </location>
</feature>
<feature type="region of interest" description="Disordered" evidence="15">
    <location>
        <begin position="718"/>
        <end position="744"/>
    </location>
</feature>
<feature type="compositionally biased region" description="Low complexity" evidence="15">
    <location>
        <begin position="1549"/>
        <end position="1561"/>
    </location>
</feature>
<comment type="subcellular location">
    <subcellularLocation>
        <location evidence="2">Cytoplasm</location>
    </subcellularLocation>
</comment>
<feature type="region of interest" description="Disordered" evidence="15">
    <location>
        <begin position="84"/>
        <end position="116"/>
    </location>
</feature>
<feature type="compositionally biased region" description="Low complexity" evidence="15">
    <location>
        <begin position="30"/>
        <end position="42"/>
    </location>
</feature>
<dbReference type="PANTHER" id="PTHR24356:SF150">
    <property type="entry name" value="MICROTUBULE-ASSOCIATED SERINE_THREONINE-PROTEIN KINASE 1"/>
    <property type="match status" value="1"/>
</dbReference>
<dbReference type="SUPFAM" id="SSF50156">
    <property type="entry name" value="PDZ domain-like"/>
    <property type="match status" value="1"/>
</dbReference>
<protein>
    <recommendedName>
        <fullName evidence="4">non-specific serine/threonine protein kinase</fullName>
        <ecNumber evidence="4">2.7.11.1</ecNumber>
    </recommendedName>
</protein>
<dbReference type="InterPro" id="IPR023142">
    <property type="entry name" value="MAST_pre-PK_dom_sf"/>
</dbReference>
<feature type="region of interest" description="Disordered" evidence="15">
    <location>
        <begin position="890"/>
        <end position="925"/>
    </location>
</feature>
<feature type="compositionally biased region" description="Polar residues" evidence="15">
    <location>
        <begin position="91"/>
        <end position="102"/>
    </location>
</feature>
<dbReference type="FunFam" id="2.30.42.10:FF:000008">
    <property type="entry name" value="microtubule-associated serine/threonine-protein kinase 4 isoform X2"/>
    <property type="match status" value="1"/>
</dbReference>
<sequence>MDDSAIIRRRRLQKDLPLPRKSSGCRSSNRKSLILTSSSSPTLPRPHSPLPGHIGGSPMDSPRNFSPSAAAHFSFASSRSRTDGRRWSLASLPSSGYGTNTPSSTVSSSSSSQERLHQLPFQPTLDELHFLSKHFGSTESIPDDEGRRSPAVRPRSRSLSPGRSPSSYDNEIVMMNHVYKERFPKATAQMEERLRMFISSFSPENVLPLADGVLNFIHHQIVELARDCLNRSIEGMITTAHFYQLQGNLEKLLNDAVERSSEGSEVAFIAQLMKNLLIIISRPARLLECLEFNPEEFYHMLEVAEDQVKEGNLTKDIPQYILSQLGLTRDSFPEVAAPEEPLTVETHTPEPEDSTEAKSGAAAKPIRPPEESDFETIKLISNGAYGAVYLVRHRETRQRFAMKKINKQNLLLRKQVHQAFVERDILTFAQNPFVVSMFCSFQTRRHLCMVMEYVEGGDCATLLKHIGALPLEMARLYFAETILALEYLHNYGIVHRDLKPDNLLITSMGHIKLTDFGLSKMGLMNLTTNLYEGHIESEAREFLDKQVCGTPEYIAPEVILRQGYGKPVDWWAMGIILYEFLVGCVPFFGDTPEELFGQVISDDIVWPEAEEALPTDAQNLISCLLQTDPLQRLGTGGAIEVKVHRFFTDLDWNGLLRQKAEFIPHLEAEDDTSYFDTRSDRYQHINSYDEDDTNDEDSVEIRQFSSCTPRFSKVYSSMEQLSQLEQKPPTPPRQERAEKSTKRETLGGVTLRDRCWRTVSPEMKHFSDAAEAESSPPLAARRRFSALVDSTRFTSPLEGEVEFRVRGSSVSLPTQSKIPLGELETVDKSADAQPPHESDSSPRATNEIVLRRARHQHLSGDTERRRTGGKVIKSASTTALSVIIPTVEQHSSSPLVSPMSPRSLSSNPSSRDSSPSRDYTPAVSSLRSPICIQRSGKKYGFTLRAIRVYMGESDVYSVQHIVWHVEEGGPAHDAGLCAGDLITHINGEPVHGLVHTEVVELILKSGNKVLVTTTPFENTSIRTGPARRSSYRSKMARRNKRSAGREGQESKKRNSLFRKITKQSNLLHTSRSLSSLSRSLSSSDSLPGSPTHSLSARSPTHSHRSMDSAYLGASSQGSSPSSSTPNSPAPPPPPSTSSCASSSTTPAPPSPHIRPSTLHGLSPKLHRQYRSARCKSAGNMPLSPLAHTPSPTAAASPPLLPGHIIGSSLTTQSFPPKLHPSPPVSRPRPKSAEPPRSPLLKRVQSAEKLGGGGSGGSPRKQEPGGGGTIDGELAEALGVRSQPVRRVGRQESPLSLCGGEHLIGETFERPEGEGVIGVSPLAESLKCSEGKVQATVKVGVGPRTTPPFSPQEPTATSSAVLPPQSDPSLAMVGRCQVKTLSPVQEHEGRRGEGEDGGAEGEGRKGERGEDYEEEQGRTREQWYLEVVEELTTVGKSSTHAMSKTTPSNLTADSSIYHSHSNKSKVAVADSTKSTYCPPPGTTLDQPGSFKGIWLDADFKKGQDPKNCHITPLHPVKEGLNVEPMQNGSIHLSELPHLAKEQNTDLPKGSSSSCPSIKSTSSQLPPNTSSKLEADKVNRHILCTEGTKHDSIKPPDSKLISIKGEKANLAKAPKVDHTAGVQEPAPLKGAISPVNINREGTDQTRGTTIDPNINRLSETQNNQKHGAATGHACNVVHKEMEKIDMFSSAQDTKKARGAEVEQKKVAIVAPMVTRLSEIKGDKRVVIASPTVNRPTAGESDQTKVTTVTPTIDRVSGLESASAKVITIASVSSTDKALKQLPNAFLNNKAADCNQLQFSSQSNKGGRELESVQIWAPANIPAVNQRGQSESMVPSLTPTNGQLKENEQSKGPPTSIRVSGAPSDAQARVCSEKPSSTHRVPTPTSQHPS</sequence>
<evidence type="ECO:0000256" key="9">
    <source>
        <dbReference type="ARBA" id="ARBA00022741"/>
    </source>
</evidence>
<dbReference type="InterPro" id="IPR037711">
    <property type="entry name" value="MAST"/>
</dbReference>
<feature type="compositionally biased region" description="Basic residues" evidence="15">
    <location>
        <begin position="1029"/>
        <end position="1042"/>
    </location>
</feature>
<evidence type="ECO:0000256" key="15">
    <source>
        <dbReference type="SAM" id="MobiDB-lite"/>
    </source>
</evidence>
<dbReference type="GO" id="GO:0007010">
    <property type="term" value="P:cytoskeleton organization"/>
    <property type="evidence" value="ECO:0000318"/>
    <property type="project" value="GO_Central"/>
</dbReference>
<evidence type="ECO:0000259" key="18">
    <source>
        <dbReference type="PROSITE" id="PS51285"/>
    </source>
</evidence>
<feature type="compositionally biased region" description="Polar residues" evidence="15">
    <location>
        <begin position="1871"/>
        <end position="1887"/>
    </location>
</feature>
<feature type="compositionally biased region" description="Low complexity" evidence="15">
    <location>
        <begin position="1113"/>
        <end position="1126"/>
    </location>
</feature>
<feature type="region of interest" description="Disordered" evidence="15">
    <location>
        <begin position="827"/>
        <end position="846"/>
    </location>
</feature>
<feature type="domain" description="Protein kinase" evidence="16">
    <location>
        <begin position="374"/>
        <end position="647"/>
    </location>
</feature>
<evidence type="ECO:0000256" key="6">
    <source>
        <dbReference type="ARBA" id="ARBA00022527"/>
    </source>
</evidence>
<feature type="region of interest" description="Disordered" evidence="15">
    <location>
        <begin position="136"/>
        <end position="168"/>
    </location>
</feature>
<feature type="domain" description="PDZ" evidence="17">
    <location>
        <begin position="929"/>
        <end position="1017"/>
    </location>
</feature>
<evidence type="ECO:0000313" key="20">
    <source>
        <dbReference type="RefSeq" id="XP_041444838.1"/>
    </source>
</evidence>
<dbReference type="PROSITE" id="PS00108">
    <property type="entry name" value="PROTEIN_KINASE_ST"/>
    <property type="match status" value="1"/>
</dbReference>
<evidence type="ECO:0000256" key="7">
    <source>
        <dbReference type="ARBA" id="ARBA00022553"/>
    </source>
</evidence>
<comment type="cofactor">
    <cofactor evidence="1">
        <name>Mg(2+)</name>
        <dbReference type="ChEBI" id="CHEBI:18420"/>
    </cofactor>
</comment>
<feature type="compositionally biased region" description="Basic and acidic residues" evidence="15">
    <location>
        <begin position="1400"/>
        <end position="1419"/>
    </location>
</feature>
<feature type="compositionally biased region" description="Low complexity" evidence="15">
    <location>
        <begin position="1183"/>
        <end position="1197"/>
    </location>
</feature>
<comment type="catalytic activity">
    <reaction evidence="14">
        <text>L-seryl-[protein] + ATP = O-phospho-L-seryl-[protein] + ADP + H(+)</text>
        <dbReference type="Rhea" id="RHEA:17989"/>
        <dbReference type="Rhea" id="RHEA-COMP:9863"/>
        <dbReference type="Rhea" id="RHEA-COMP:11604"/>
        <dbReference type="ChEBI" id="CHEBI:15378"/>
        <dbReference type="ChEBI" id="CHEBI:29999"/>
        <dbReference type="ChEBI" id="CHEBI:30616"/>
        <dbReference type="ChEBI" id="CHEBI:83421"/>
        <dbReference type="ChEBI" id="CHEBI:456216"/>
        <dbReference type="EC" id="2.7.11.1"/>
    </reaction>
</comment>
<dbReference type="InterPro" id="IPR011009">
    <property type="entry name" value="Kinase-like_dom_sf"/>
</dbReference>
<dbReference type="FunFam" id="1.20.1480.20:FF:000001">
    <property type="entry name" value="microtubule-associated serine/threonine-protein kinase 4 isoform X1"/>
    <property type="match status" value="1"/>
</dbReference>
<dbReference type="GO" id="GO:0043025">
    <property type="term" value="C:neuronal cell body"/>
    <property type="evidence" value="ECO:0000318"/>
    <property type="project" value="GO_Central"/>
</dbReference>
<dbReference type="FunFam" id="3.30.200.20:FF:000012">
    <property type="entry name" value="microtubule-associated serine/threonine-protein kinase 2 isoform X1"/>
    <property type="match status" value="1"/>
</dbReference>
<evidence type="ECO:0000256" key="5">
    <source>
        <dbReference type="ARBA" id="ARBA00022490"/>
    </source>
</evidence>
<dbReference type="InterPro" id="IPR015022">
    <property type="entry name" value="MAST_pre-PK_dom"/>
</dbReference>
<feature type="compositionally biased region" description="Basic and acidic residues" evidence="15">
    <location>
        <begin position="1384"/>
        <end position="1393"/>
    </location>
</feature>
<dbReference type="PANTHER" id="PTHR24356">
    <property type="entry name" value="SERINE/THREONINE-PROTEIN KINASE"/>
    <property type="match status" value="1"/>
</dbReference>
<dbReference type="InterPro" id="IPR001478">
    <property type="entry name" value="PDZ"/>
</dbReference>
<dbReference type="InterPro" id="IPR000961">
    <property type="entry name" value="AGC-kinase_C"/>
</dbReference>
<evidence type="ECO:0000256" key="3">
    <source>
        <dbReference type="ARBA" id="ARBA00009903"/>
    </source>
</evidence>
<evidence type="ECO:0000256" key="1">
    <source>
        <dbReference type="ARBA" id="ARBA00001946"/>
    </source>
</evidence>
<evidence type="ECO:0000256" key="2">
    <source>
        <dbReference type="ARBA" id="ARBA00004496"/>
    </source>
</evidence>
<feature type="region of interest" description="Disordered" evidence="15">
    <location>
        <begin position="853"/>
        <end position="872"/>
    </location>
</feature>
<feature type="region of interest" description="Disordered" evidence="15">
    <location>
        <begin position="1339"/>
        <end position="1419"/>
    </location>
</feature>
<feature type="region of interest" description="Disordered" evidence="15">
    <location>
        <begin position="1624"/>
        <end position="1651"/>
    </location>
</feature>
<keyword evidence="7" id="KW-0597">Phosphoprotein</keyword>
<dbReference type="EC" id="2.7.11.1" evidence="4"/>
<feature type="region of interest" description="Disordered" evidence="15">
    <location>
        <begin position="1541"/>
        <end position="1570"/>
    </location>
</feature>
<evidence type="ECO:0000259" key="17">
    <source>
        <dbReference type="PROSITE" id="PS50106"/>
    </source>
</evidence>
<dbReference type="GO" id="GO:0000287">
    <property type="term" value="F:magnesium ion binding"/>
    <property type="evidence" value="ECO:0007669"/>
    <property type="project" value="InterPro"/>
</dbReference>
<dbReference type="InterPro" id="IPR036034">
    <property type="entry name" value="PDZ_sf"/>
</dbReference>
<dbReference type="GO" id="GO:0004674">
    <property type="term" value="F:protein serine/threonine kinase activity"/>
    <property type="evidence" value="ECO:0000318"/>
    <property type="project" value="GO_Central"/>
</dbReference>
<keyword evidence="12" id="KW-0460">Magnesium</keyword>
<reference evidence="19" key="1">
    <citation type="submission" date="2024-06" db="UniProtKB">
        <authorList>
            <consortium name="RefSeq"/>
        </authorList>
    </citation>
    <scope>NUCLEOTIDE SEQUENCE [LARGE SCALE GENOMIC DNA]</scope>
    <source>
        <strain evidence="19">J_2021</strain>
    </source>
</reference>
<keyword evidence="8" id="KW-0808">Transferase</keyword>
<feature type="domain" description="AGC-kinase C-terminal" evidence="18">
    <location>
        <begin position="648"/>
        <end position="716"/>
    </location>
</feature>
<dbReference type="Gene3D" id="1.20.1480.20">
    <property type="entry name" value="MAST3 pre-PK domain-like"/>
    <property type="match status" value="1"/>
</dbReference>
<dbReference type="PROSITE" id="PS50011">
    <property type="entry name" value="PROTEIN_KINASE_DOM"/>
    <property type="match status" value="1"/>
</dbReference>
<comment type="similarity">
    <text evidence="3">Belongs to the protein kinase superfamily. AGC Ser/Thr protein kinase family.</text>
</comment>
<dbReference type="PROSITE" id="PS51285">
    <property type="entry name" value="AGC_KINASE_CTER"/>
    <property type="match status" value="1"/>
</dbReference>
<feature type="region of interest" description="Disordered" evidence="15">
    <location>
        <begin position="1821"/>
        <end position="1887"/>
    </location>
</feature>
<dbReference type="FunFam" id="1.10.510.10:FF:000012">
    <property type="entry name" value="microtubule-associated serine/threonine-protein kinase 2 isoform X1"/>
    <property type="match status" value="1"/>
</dbReference>
<feature type="region of interest" description="Disordered" evidence="15">
    <location>
        <begin position="1"/>
        <end position="66"/>
    </location>
</feature>
<feature type="compositionally biased region" description="Basic and acidic residues" evidence="15">
    <location>
        <begin position="733"/>
        <end position="744"/>
    </location>
</feature>
<comment type="catalytic activity">
    <reaction evidence="13">
        <text>L-threonyl-[protein] + ATP = O-phospho-L-threonyl-[protein] + ADP + H(+)</text>
        <dbReference type="Rhea" id="RHEA:46608"/>
        <dbReference type="Rhea" id="RHEA-COMP:11060"/>
        <dbReference type="Rhea" id="RHEA-COMP:11605"/>
        <dbReference type="ChEBI" id="CHEBI:15378"/>
        <dbReference type="ChEBI" id="CHEBI:30013"/>
        <dbReference type="ChEBI" id="CHEBI:30616"/>
        <dbReference type="ChEBI" id="CHEBI:61977"/>
        <dbReference type="ChEBI" id="CHEBI:456216"/>
        <dbReference type="EC" id="2.7.11.1"/>
    </reaction>
</comment>
<dbReference type="InterPro" id="IPR008271">
    <property type="entry name" value="Ser/Thr_kinase_AS"/>
</dbReference>
<feature type="region of interest" description="Disordered" evidence="15">
    <location>
        <begin position="1019"/>
        <end position="1160"/>
    </location>
</feature>
<evidence type="ECO:0000313" key="19">
    <source>
        <dbReference type="Proteomes" id="UP000186698"/>
    </source>
</evidence>